<dbReference type="EMBL" id="VUJX02000001">
    <property type="protein sequence ID" value="KAL0942280.1"/>
    <property type="molecule type" value="Genomic_DNA"/>
</dbReference>
<proteinExistence type="predicted"/>
<reference evidence="1 2" key="1">
    <citation type="journal article" date="2020" name="Phytopathology">
        <title>Genome Sequence Resources of Colletotrichum truncatum, C. plurivorum, C. musicola, and C. sojae: Four Species Pathogenic to Soybean (Glycine max).</title>
        <authorList>
            <person name="Rogerio F."/>
            <person name="Boufleur T.R."/>
            <person name="Ciampi-Guillardi M."/>
            <person name="Sukno S.A."/>
            <person name="Thon M.R."/>
            <person name="Massola Junior N.S."/>
            <person name="Baroncelli R."/>
        </authorList>
    </citation>
    <scope>NUCLEOTIDE SEQUENCE [LARGE SCALE GENOMIC DNA]</scope>
    <source>
        <strain evidence="1 2">CMES1059</strain>
    </source>
</reference>
<dbReference type="Proteomes" id="UP000805649">
    <property type="component" value="Unassembled WGS sequence"/>
</dbReference>
<evidence type="ECO:0000313" key="1">
    <source>
        <dbReference type="EMBL" id="KAL0942280.1"/>
    </source>
</evidence>
<gene>
    <name evidence="1" type="ORF">CTRU02_200166</name>
</gene>
<accession>A0ACC3ZDV3</accession>
<protein>
    <submittedName>
        <fullName evidence="1">AAA family ATPase</fullName>
    </submittedName>
</protein>
<sequence>MCPSAMVAFLLRKKSWSWVHIEYLMPIEWKEDPFISLQLQPDQKKLIKSLVEGFNKGPWKLEDDPYRDVIEGKGKGLIFLLQGPPGVGKTLTAESVAESTQRPLYHVSTGELSSEPSSLEKQLKDIFRLGSRWGAVVLFDNLGEFLLESTILSPRNAALPVLCHLIEYYEGMLFITTNADEISYKNPLFSHINVHLRYYDPDLSQRTNIWRQHLERVRGSTHCDESKNQWSEETYELLGQLHTNGREIRNYVRTAHGYAHALREDLDINHLLTVIRNNLNARQSSETSVILSQLEARACMGITNRTAEP</sequence>
<name>A0ACC3ZDV3_COLTU</name>
<evidence type="ECO:0000313" key="2">
    <source>
        <dbReference type="Proteomes" id="UP000805649"/>
    </source>
</evidence>
<organism evidence="1 2">
    <name type="scientific">Colletotrichum truncatum</name>
    <name type="common">Anthracnose fungus</name>
    <name type="synonym">Colletotrichum capsici</name>
    <dbReference type="NCBI Taxonomy" id="5467"/>
    <lineage>
        <taxon>Eukaryota</taxon>
        <taxon>Fungi</taxon>
        <taxon>Dikarya</taxon>
        <taxon>Ascomycota</taxon>
        <taxon>Pezizomycotina</taxon>
        <taxon>Sordariomycetes</taxon>
        <taxon>Hypocreomycetidae</taxon>
        <taxon>Glomerellales</taxon>
        <taxon>Glomerellaceae</taxon>
        <taxon>Colletotrichum</taxon>
        <taxon>Colletotrichum truncatum species complex</taxon>
    </lineage>
</organism>
<comment type="caution">
    <text evidence="1">The sequence shown here is derived from an EMBL/GenBank/DDBJ whole genome shotgun (WGS) entry which is preliminary data.</text>
</comment>
<keyword evidence="2" id="KW-1185">Reference proteome</keyword>